<keyword evidence="4" id="KW-0010">Activator</keyword>
<dbReference type="Pfam" id="PF02311">
    <property type="entry name" value="AraC_binding"/>
    <property type="match status" value="1"/>
</dbReference>
<dbReference type="GO" id="GO:0043565">
    <property type="term" value="F:sequence-specific DNA binding"/>
    <property type="evidence" value="ECO:0007669"/>
    <property type="project" value="InterPro"/>
</dbReference>
<evidence type="ECO:0000256" key="3">
    <source>
        <dbReference type="ARBA" id="ARBA00023125"/>
    </source>
</evidence>
<organism evidence="7">
    <name type="scientific">bioreactor metagenome</name>
    <dbReference type="NCBI Taxonomy" id="1076179"/>
    <lineage>
        <taxon>unclassified sequences</taxon>
        <taxon>metagenomes</taxon>
        <taxon>ecological metagenomes</taxon>
    </lineage>
</organism>
<keyword evidence="3" id="KW-0238">DNA-binding</keyword>
<proteinExistence type="predicted"/>
<dbReference type="PRINTS" id="PR00032">
    <property type="entry name" value="HTHARAC"/>
</dbReference>
<dbReference type="InterPro" id="IPR037923">
    <property type="entry name" value="HTH-like"/>
</dbReference>
<dbReference type="InterPro" id="IPR018062">
    <property type="entry name" value="HTH_AraC-typ_CS"/>
</dbReference>
<evidence type="ECO:0000256" key="2">
    <source>
        <dbReference type="ARBA" id="ARBA00023015"/>
    </source>
</evidence>
<dbReference type="PROSITE" id="PS00041">
    <property type="entry name" value="HTH_ARAC_FAMILY_1"/>
    <property type="match status" value="1"/>
</dbReference>
<dbReference type="SUPFAM" id="SSF51215">
    <property type="entry name" value="Regulatory protein AraC"/>
    <property type="match status" value="1"/>
</dbReference>
<name>A0A645CXD9_9ZZZZ</name>
<dbReference type="InterPro" id="IPR050204">
    <property type="entry name" value="AraC_XylS_family_regulators"/>
</dbReference>
<dbReference type="PANTHER" id="PTHR46796:SF13">
    <property type="entry name" value="HTH-TYPE TRANSCRIPTIONAL ACTIVATOR RHAS"/>
    <property type="match status" value="1"/>
</dbReference>
<dbReference type="InterPro" id="IPR009057">
    <property type="entry name" value="Homeodomain-like_sf"/>
</dbReference>
<keyword evidence="1" id="KW-0963">Cytoplasm</keyword>
<feature type="domain" description="HTH araC/xylS-type" evidence="6">
    <location>
        <begin position="189"/>
        <end position="287"/>
    </location>
</feature>
<dbReference type="Gene3D" id="2.60.120.10">
    <property type="entry name" value="Jelly Rolls"/>
    <property type="match status" value="1"/>
</dbReference>
<dbReference type="Pfam" id="PF12833">
    <property type="entry name" value="HTH_18"/>
    <property type="match status" value="1"/>
</dbReference>
<evidence type="ECO:0000256" key="5">
    <source>
        <dbReference type="ARBA" id="ARBA00023163"/>
    </source>
</evidence>
<keyword evidence="2" id="KW-0805">Transcription regulation</keyword>
<dbReference type="Gene3D" id="1.10.10.60">
    <property type="entry name" value="Homeodomain-like"/>
    <property type="match status" value="2"/>
</dbReference>
<sequence length="291" mass="33542">MLAQTLQARNFFRDSMLPVRLYFTHRSSGAAWHNHEFTEIAIILAGQEVYETEFSVEPISAGEVLVMPAGGSHCFRDEENIEQINVLFQFEKLPVPSRDVCRHPGFTALFRINPEYFHRMRYYPRFRLKDSDLSRVRSLLLHAYEAQEAKQTGFLLTVYGAFLQLIPILLDNYPVHAADSTARAPERMGDCLEYMQTNFRREIGVDELARKVHMTAASFVRHFKAATGCTPLDFLIRLRLDEAMHLLLDEGVSVAEAAERSGFADSNYFSRIFRRKTGFSPTEFRRQHPIV</sequence>
<dbReference type="InterPro" id="IPR014710">
    <property type="entry name" value="RmlC-like_jellyroll"/>
</dbReference>
<dbReference type="SUPFAM" id="SSF46689">
    <property type="entry name" value="Homeodomain-like"/>
    <property type="match status" value="2"/>
</dbReference>
<dbReference type="SMART" id="SM00342">
    <property type="entry name" value="HTH_ARAC"/>
    <property type="match status" value="1"/>
</dbReference>
<dbReference type="InterPro" id="IPR003313">
    <property type="entry name" value="AraC-bd"/>
</dbReference>
<evidence type="ECO:0000313" key="7">
    <source>
        <dbReference type="EMBL" id="MPM81543.1"/>
    </source>
</evidence>
<dbReference type="EMBL" id="VSSQ01030860">
    <property type="protein sequence ID" value="MPM81543.1"/>
    <property type="molecule type" value="Genomic_DNA"/>
</dbReference>
<keyword evidence="5" id="KW-0804">Transcription</keyword>
<dbReference type="AlphaFoldDB" id="A0A645CXD9"/>
<dbReference type="PANTHER" id="PTHR46796">
    <property type="entry name" value="HTH-TYPE TRANSCRIPTIONAL ACTIVATOR RHAS-RELATED"/>
    <property type="match status" value="1"/>
</dbReference>
<comment type="caution">
    <text evidence="7">The sequence shown here is derived from an EMBL/GenBank/DDBJ whole genome shotgun (WGS) entry which is preliminary data.</text>
</comment>
<dbReference type="PROSITE" id="PS01124">
    <property type="entry name" value="HTH_ARAC_FAMILY_2"/>
    <property type="match status" value="1"/>
</dbReference>
<dbReference type="InterPro" id="IPR020449">
    <property type="entry name" value="Tscrpt_reg_AraC-type_HTH"/>
</dbReference>
<evidence type="ECO:0000256" key="1">
    <source>
        <dbReference type="ARBA" id="ARBA00022490"/>
    </source>
</evidence>
<evidence type="ECO:0000259" key="6">
    <source>
        <dbReference type="PROSITE" id="PS01124"/>
    </source>
</evidence>
<gene>
    <name evidence="7" type="primary">rhaS_97</name>
    <name evidence="7" type="ORF">SDC9_128597</name>
</gene>
<accession>A0A645CXD9</accession>
<protein>
    <submittedName>
        <fullName evidence="7">HTH-type transcriptional activator RhaS</fullName>
    </submittedName>
</protein>
<dbReference type="InterPro" id="IPR018060">
    <property type="entry name" value="HTH_AraC"/>
</dbReference>
<evidence type="ECO:0000256" key="4">
    <source>
        <dbReference type="ARBA" id="ARBA00023159"/>
    </source>
</evidence>
<reference evidence="7" key="1">
    <citation type="submission" date="2019-08" db="EMBL/GenBank/DDBJ databases">
        <authorList>
            <person name="Kucharzyk K."/>
            <person name="Murdoch R.W."/>
            <person name="Higgins S."/>
            <person name="Loffler F."/>
        </authorList>
    </citation>
    <scope>NUCLEOTIDE SEQUENCE</scope>
</reference>
<dbReference type="GO" id="GO:0003700">
    <property type="term" value="F:DNA-binding transcription factor activity"/>
    <property type="evidence" value="ECO:0007669"/>
    <property type="project" value="InterPro"/>
</dbReference>